<proteinExistence type="predicted"/>
<evidence type="ECO:0000313" key="1">
    <source>
        <dbReference type="EMBL" id="KAJ3534068.1"/>
    </source>
</evidence>
<name>A0ACC1S870_9HYPO</name>
<dbReference type="Proteomes" id="UP001148629">
    <property type="component" value="Unassembled WGS sequence"/>
</dbReference>
<gene>
    <name evidence="1" type="ORF">NM208_g7705</name>
</gene>
<comment type="caution">
    <text evidence="1">The sequence shown here is derived from an EMBL/GenBank/DDBJ whole genome shotgun (WGS) entry which is preliminary data.</text>
</comment>
<reference evidence="1" key="1">
    <citation type="submission" date="2022-08" db="EMBL/GenBank/DDBJ databases">
        <title>Genome Sequence of Fusarium decemcellulare.</title>
        <authorList>
            <person name="Buettner E."/>
        </authorList>
    </citation>
    <scope>NUCLEOTIDE SEQUENCE</scope>
    <source>
        <strain evidence="1">Babe19</strain>
    </source>
</reference>
<accession>A0ACC1S870</accession>
<keyword evidence="2" id="KW-1185">Reference proteome</keyword>
<organism evidence="1 2">
    <name type="scientific">Fusarium decemcellulare</name>
    <dbReference type="NCBI Taxonomy" id="57161"/>
    <lineage>
        <taxon>Eukaryota</taxon>
        <taxon>Fungi</taxon>
        <taxon>Dikarya</taxon>
        <taxon>Ascomycota</taxon>
        <taxon>Pezizomycotina</taxon>
        <taxon>Sordariomycetes</taxon>
        <taxon>Hypocreomycetidae</taxon>
        <taxon>Hypocreales</taxon>
        <taxon>Nectriaceae</taxon>
        <taxon>Fusarium</taxon>
        <taxon>Fusarium decemcellulare species complex</taxon>
    </lineage>
</organism>
<protein>
    <submittedName>
        <fullName evidence="1">Uncharacterized protein</fullName>
    </submittedName>
</protein>
<evidence type="ECO:0000313" key="2">
    <source>
        <dbReference type="Proteomes" id="UP001148629"/>
    </source>
</evidence>
<sequence>MSYTESSNDSDDDLLTSIKRLLTLLYIIEAHLFGLTCPGRQESGGLFLAAERDWAPVPDASGSAARDDEASDNLPDNLIDAMGREMMLIWKSSSIIDLAKRVCWAPRTGDIRRRSVRIHRAEDDVPHEIIWRNEHGDGSVLEDESVSTQSSGESTDDAVGDADGDELERHACHSDGPSGEDNKDPCSDTSTDGDDDTARDQPESNALIVEVRYFPASFETPFLQTMATIVLALAKLSHHRQPNVRYRAVVKALYGITSSGSPSIERAAAIVEALKVYLDCDYARTLSFDREYFEARLAKRARGLDPDLDASQMWIKEETRA</sequence>
<dbReference type="EMBL" id="JANRMS010000814">
    <property type="protein sequence ID" value="KAJ3534068.1"/>
    <property type="molecule type" value="Genomic_DNA"/>
</dbReference>